<dbReference type="AlphaFoldDB" id="A0A1D1UQG0"/>
<reference evidence="1 2" key="1">
    <citation type="journal article" date="2016" name="Nat. Commun.">
        <title>Extremotolerant tardigrade genome and improved radiotolerance of human cultured cells by tardigrade-unique protein.</title>
        <authorList>
            <person name="Hashimoto T."/>
            <person name="Horikawa D.D."/>
            <person name="Saito Y."/>
            <person name="Kuwahara H."/>
            <person name="Kozuka-Hata H."/>
            <person name="Shin-I T."/>
            <person name="Minakuchi Y."/>
            <person name="Ohishi K."/>
            <person name="Motoyama A."/>
            <person name="Aizu T."/>
            <person name="Enomoto A."/>
            <person name="Kondo K."/>
            <person name="Tanaka S."/>
            <person name="Hara Y."/>
            <person name="Koshikawa S."/>
            <person name="Sagara H."/>
            <person name="Miura T."/>
            <person name="Yokobori S."/>
            <person name="Miyagawa K."/>
            <person name="Suzuki Y."/>
            <person name="Kubo T."/>
            <person name="Oyama M."/>
            <person name="Kohara Y."/>
            <person name="Fujiyama A."/>
            <person name="Arakawa K."/>
            <person name="Katayama T."/>
            <person name="Toyoda A."/>
            <person name="Kunieda T."/>
        </authorList>
    </citation>
    <scope>NUCLEOTIDE SEQUENCE [LARGE SCALE GENOMIC DNA]</scope>
    <source>
        <strain evidence="1 2">YOKOZUNA-1</strain>
    </source>
</reference>
<evidence type="ECO:0000313" key="1">
    <source>
        <dbReference type="EMBL" id="GAU91956.1"/>
    </source>
</evidence>
<dbReference type="Proteomes" id="UP000186922">
    <property type="component" value="Unassembled WGS sequence"/>
</dbReference>
<proteinExistence type="predicted"/>
<dbReference type="EMBL" id="BDGG01000002">
    <property type="protein sequence ID" value="GAU91956.1"/>
    <property type="molecule type" value="Genomic_DNA"/>
</dbReference>
<accession>A0A1D1UQG0</accession>
<keyword evidence="2" id="KW-1185">Reference proteome</keyword>
<comment type="caution">
    <text evidence="1">The sequence shown here is derived from an EMBL/GenBank/DDBJ whole genome shotgun (WGS) entry which is preliminary data.</text>
</comment>
<organism evidence="1 2">
    <name type="scientific">Ramazzottius varieornatus</name>
    <name type="common">Water bear</name>
    <name type="synonym">Tardigrade</name>
    <dbReference type="NCBI Taxonomy" id="947166"/>
    <lineage>
        <taxon>Eukaryota</taxon>
        <taxon>Metazoa</taxon>
        <taxon>Ecdysozoa</taxon>
        <taxon>Tardigrada</taxon>
        <taxon>Eutardigrada</taxon>
        <taxon>Parachela</taxon>
        <taxon>Hypsibioidea</taxon>
        <taxon>Ramazzottiidae</taxon>
        <taxon>Ramazzottius</taxon>
    </lineage>
</organism>
<gene>
    <name evidence="1" type="primary">RvY_04112-1</name>
    <name evidence="1" type="synonym">RvY_04112.1</name>
    <name evidence="1" type="ORF">RvY_04112</name>
</gene>
<sequence length="72" mass="8232">MAEADEEAFDKLVWRSYDSQYLLTLSSTIKAETVREACKIVGMLLISGTRGCLRTDKLFEGYKQPPWKSREA</sequence>
<name>A0A1D1UQG0_RAMVA</name>
<evidence type="ECO:0000313" key="2">
    <source>
        <dbReference type="Proteomes" id="UP000186922"/>
    </source>
</evidence>
<protein>
    <submittedName>
        <fullName evidence="1">Uncharacterized protein</fullName>
    </submittedName>
</protein>